<protein>
    <submittedName>
        <fullName evidence="1">Uncharacterized protein</fullName>
    </submittedName>
</protein>
<sequence length="79" mass="8155">MTIAGGADMALIAERRGGSVQIPKGTSAWAPFLSPSHHASATTDQFAISSLQSARPTPQPSPSLAQGVMARSLPILPFL</sequence>
<dbReference type="AlphaFoldDB" id="A0A2B7XH98"/>
<organism evidence="1 2">
    <name type="scientific">Blastomyces parvus</name>
    <dbReference type="NCBI Taxonomy" id="2060905"/>
    <lineage>
        <taxon>Eukaryota</taxon>
        <taxon>Fungi</taxon>
        <taxon>Dikarya</taxon>
        <taxon>Ascomycota</taxon>
        <taxon>Pezizomycotina</taxon>
        <taxon>Eurotiomycetes</taxon>
        <taxon>Eurotiomycetidae</taxon>
        <taxon>Onygenales</taxon>
        <taxon>Ajellomycetaceae</taxon>
        <taxon>Blastomyces</taxon>
    </lineage>
</organism>
<evidence type="ECO:0000313" key="2">
    <source>
        <dbReference type="Proteomes" id="UP000224080"/>
    </source>
</evidence>
<name>A0A2B7XH98_9EURO</name>
<dbReference type="Proteomes" id="UP000224080">
    <property type="component" value="Unassembled WGS sequence"/>
</dbReference>
<keyword evidence="2" id="KW-1185">Reference proteome</keyword>
<dbReference type="EMBL" id="PDNC01000011">
    <property type="protein sequence ID" value="PGH07998.1"/>
    <property type="molecule type" value="Genomic_DNA"/>
</dbReference>
<evidence type="ECO:0000313" key="1">
    <source>
        <dbReference type="EMBL" id="PGH07998.1"/>
    </source>
</evidence>
<reference evidence="1 2" key="1">
    <citation type="submission" date="2017-10" db="EMBL/GenBank/DDBJ databases">
        <title>Comparative genomics in systemic dimorphic fungi from Ajellomycetaceae.</title>
        <authorList>
            <person name="Munoz J.F."/>
            <person name="Mcewen J.G."/>
            <person name="Clay O.K."/>
            <person name="Cuomo C.A."/>
        </authorList>
    </citation>
    <scope>NUCLEOTIDE SEQUENCE [LARGE SCALE GENOMIC DNA]</scope>
    <source>
        <strain evidence="1 2">UAMH130</strain>
    </source>
</reference>
<gene>
    <name evidence="1" type="ORF">GX51_01438</name>
</gene>
<proteinExistence type="predicted"/>
<comment type="caution">
    <text evidence="1">The sequence shown here is derived from an EMBL/GenBank/DDBJ whole genome shotgun (WGS) entry which is preliminary data.</text>
</comment>
<accession>A0A2B7XH98</accession>